<dbReference type="SUPFAM" id="SSF46785">
    <property type="entry name" value="Winged helix' DNA-binding domain"/>
    <property type="match status" value="1"/>
</dbReference>
<keyword evidence="5 12" id="KW-0678">Repressor</keyword>
<comment type="cofactor">
    <cofactor evidence="11">
        <name>Mn(2+)</name>
        <dbReference type="ChEBI" id="CHEBI:29035"/>
    </cofactor>
    <cofactor evidence="11">
        <name>Fe(2+)</name>
        <dbReference type="ChEBI" id="CHEBI:29033"/>
    </cofactor>
    <text evidence="11">Binds 1 Mn(2+) or Fe(2+) ion per subunit.</text>
</comment>
<gene>
    <name evidence="12" type="primary">fur</name>
    <name evidence="13" type="ORF">SAMN05444272_3400</name>
</gene>
<evidence type="ECO:0000256" key="2">
    <source>
        <dbReference type="ARBA" id="ARBA00007957"/>
    </source>
</evidence>
<comment type="subunit">
    <text evidence="12">Homodimer.</text>
</comment>
<evidence type="ECO:0000256" key="5">
    <source>
        <dbReference type="ARBA" id="ARBA00022491"/>
    </source>
</evidence>
<dbReference type="PANTHER" id="PTHR33202:SF7">
    <property type="entry name" value="FERRIC UPTAKE REGULATION PROTEIN"/>
    <property type="match status" value="1"/>
</dbReference>
<dbReference type="PANTHER" id="PTHR33202">
    <property type="entry name" value="ZINC UPTAKE REGULATION PROTEIN"/>
    <property type="match status" value="1"/>
</dbReference>
<keyword evidence="4 12" id="KW-0963">Cytoplasm</keyword>
<dbReference type="InterPro" id="IPR036388">
    <property type="entry name" value="WH-like_DNA-bd_sf"/>
</dbReference>
<keyword evidence="14" id="KW-1185">Reference proteome</keyword>
<evidence type="ECO:0000313" key="13">
    <source>
        <dbReference type="EMBL" id="SHM90006.1"/>
    </source>
</evidence>
<keyword evidence="6 11" id="KW-0479">Metal-binding</keyword>
<dbReference type="NCBIfam" id="NF045678">
    <property type="entry name" value="TransRegIrrA"/>
    <property type="match status" value="1"/>
</dbReference>
<evidence type="ECO:0000256" key="12">
    <source>
        <dbReference type="RuleBase" id="RU364037"/>
    </source>
</evidence>
<dbReference type="STRING" id="735517.SAMN05444272_3400"/>
<keyword evidence="11 12" id="KW-0408">Iron</keyword>
<evidence type="ECO:0000256" key="11">
    <source>
        <dbReference type="PIRSR" id="PIRSR602481-2"/>
    </source>
</evidence>
<evidence type="ECO:0000313" key="14">
    <source>
        <dbReference type="Proteomes" id="UP000186002"/>
    </source>
</evidence>
<sequence>MTDTMQSHLADHHHNVTDMLRDAGLRPTRQRVSLAELLFSQGDRHISAEILHEEAVQADVPVSLATVYNTLHQFTEAGLLREVAIDGTKTYFDTNVSDHHHFFVEGENVVFDIPADGVGIGRIPAAPEGMEVVRVDVIVRLRHKRKR</sequence>
<dbReference type="GO" id="GO:0008270">
    <property type="term" value="F:zinc ion binding"/>
    <property type="evidence" value="ECO:0007669"/>
    <property type="project" value="TreeGrafter"/>
</dbReference>
<dbReference type="GO" id="GO:0045892">
    <property type="term" value="P:negative regulation of DNA-templated transcription"/>
    <property type="evidence" value="ECO:0007669"/>
    <property type="project" value="TreeGrafter"/>
</dbReference>
<dbReference type="NCBIfam" id="NF045677">
    <property type="entry name" value="FeRespRegIrr"/>
    <property type="match status" value="1"/>
</dbReference>
<keyword evidence="9 12" id="KW-0238">DNA-binding</keyword>
<evidence type="ECO:0000256" key="6">
    <source>
        <dbReference type="ARBA" id="ARBA00022723"/>
    </source>
</evidence>
<dbReference type="EMBL" id="FRBW01000004">
    <property type="protein sequence ID" value="SHM90006.1"/>
    <property type="molecule type" value="Genomic_DNA"/>
</dbReference>
<dbReference type="GO" id="GO:0003700">
    <property type="term" value="F:DNA-binding transcription factor activity"/>
    <property type="evidence" value="ECO:0007669"/>
    <property type="project" value="UniProtKB-UniRule"/>
</dbReference>
<keyword evidence="10 12" id="KW-0804">Transcription</keyword>
<keyword evidence="8 12" id="KW-0805">Transcription regulation</keyword>
<comment type="similarity">
    <text evidence="2 12">Belongs to the Fur family.</text>
</comment>
<dbReference type="GO" id="GO:1900376">
    <property type="term" value="P:regulation of secondary metabolite biosynthetic process"/>
    <property type="evidence" value="ECO:0007669"/>
    <property type="project" value="TreeGrafter"/>
</dbReference>
<evidence type="ECO:0000256" key="3">
    <source>
        <dbReference type="ARBA" id="ARBA00020910"/>
    </source>
</evidence>
<dbReference type="InterPro" id="IPR036390">
    <property type="entry name" value="WH_DNA-bd_sf"/>
</dbReference>
<dbReference type="AlphaFoldDB" id="A0A1M7MGM9"/>
<proteinExistence type="inferred from homology"/>
<dbReference type="Proteomes" id="UP000186002">
    <property type="component" value="Unassembled WGS sequence"/>
</dbReference>
<evidence type="ECO:0000256" key="4">
    <source>
        <dbReference type="ARBA" id="ARBA00022490"/>
    </source>
</evidence>
<comment type="subcellular location">
    <subcellularLocation>
        <location evidence="1 12">Cytoplasm</location>
    </subcellularLocation>
</comment>
<accession>A0A1M7MGM9</accession>
<evidence type="ECO:0000256" key="9">
    <source>
        <dbReference type="ARBA" id="ARBA00023125"/>
    </source>
</evidence>
<dbReference type="FunFam" id="1.10.10.10:FF:000007">
    <property type="entry name" value="Ferric uptake regulation protein"/>
    <property type="match status" value="1"/>
</dbReference>
<evidence type="ECO:0000256" key="10">
    <source>
        <dbReference type="ARBA" id="ARBA00023163"/>
    </source>
</evidence>
<dbReference type="GO" id="GO:0005737">
    <property type="term" value="C:cytoplasm"/>
    <property type="evidence" value="ECO:0007669"/>
    <property type="project" value="UniProtKB-SubCell"/>
</dbReference>
<protein>
    <recommendedName>
        <fullName evidence="3 12">Ferric uptake regulation protein</fullName>
    </recommendedName>
</protein>
<evidence type="ECO:0000256" key="8">
    <source>
        <dbReference type="ARBA" id="ARBA00023015"/>
    </source>
</evidence>
<keyword evidence="7 12" id="KW-0862">Zinc</keyword>
<dbReference type="Pfam" id="PF01475">
    <property type="entry name" value="FUR"/>
    <property type="match status" value="1"/>
</dbReference>
<evidence type="ECO:0000256" key="1">
    <source>
        <dbReference type="ARBA" id="ARBA00004496"/>
    </source>
</evidence>
<dbReference type="InterPro" id="IPR002481">
    <property type="entry name" value="FUR"/>
</dbReference>
<dbReference type="CDD" id="cd07153">
    <property type="entry name" value="Fur_like"/>
    <property type="match status" value="1"/>
</dbReference>
<dbReference type="GO" id="GO:0000976">
    <property type="term" value="F:transcription cis-regulatory region binding"/>
    <property type="evidence" value="ECO:0007669"/>
    <property type="project" value="TreeGrafter"/>
</dbReference>
<feature type="binding site" evidence="11">
    <location>
        <position position="99"/>
    </location>
    <ligand>
        <name>Fe cation</name>
        <dbReference type="ChEBI" id="CHEBI:24875"/>
    </ligand>
</feature>
<reference evidence="13 14" key="1">
    <citation type="submission" date="2016-11" db="EMBL/GenBank/DDBJ databases">
        <authorList>
            <person name="Jaros S."/>
            <person name="Januszkiewicz K."/>
            <person name="Wedrychowicz H."/>
        </authorList>
    </citation>
    <scope>NUCLEOTIDE SEQUENCE [LARGE SCALE GENOMIC DNA]</scope>
    <source>
        <strain evidence="13 14">DSM 22153</strain>
    </source>
</reference>
<name>A0A1M7MGM9_9HYPH</name>
<organism evidence="13 14">
    <name type="scientific">Roseibium suaedae</name>
    <dbReference type="NCBI Taxonomy" id="735517"/>
    <lineage>
        <taxon>Bacteria</taxon>
        <taxon>Pseudomonadati</taxon>
        <taxon>Pseudomonadota</taxon>
        <taxon>Alphaproteobacteria</taxon>
        <taxon>Hyphomicrobiales</taxon>
        <taxon>Stappiaceae</taxon>
        <taxon>Roseibium</taxon>
    </lineage>
</organism>
<evidence type="ECO:0000256" key="7">
    <source>
        <dbReference type="ARBA" id="ARBA00022833"/>
    </source>
</evidence>
<dbReference type="Gene3D" id="1.10.10.10">
    <property type="entry name" value="Winged helix-like DNA-binding domain superfamily/Winged helix DNA-binding domain"/>
    <property type="match status" value="1"/>
</dbReference>